<protein>
    <submittedName>
        <fullName evidence="5">GntR family transcriptional regulator</fullName>
    </submittedName>
</protein>
<dbReference type="PANTHER" id="PTHR38445:SF7">
    <property type="entry name" value="GNTR-FAMILY TRANSCRIPTIONAL REGULATOR"/>
    <property type="match status" value="1"/>
</dbReference>
<dbReference type="AlphaFoldDB" id="A0AAE9MUG4"/>
<keyword evidence="2" id="KW-0238">DNA-binding</keyword>
<dbReference type="Gene3D" id="1.10.10.10">
    <property type="entry name" value="Winged helix-like DNA-binding domain superfamily/Winged helix DNA-binding domain"/>
    <property type="match status" value="1"/>
</dbReference>
<evidence type="ECO:0000313" key="5">
    <source>
        <dbReference type="EMBL" id="UTY34889.1"/>
    </source>
</evidence>
<dbReference type="InterPro" id="IPR000524">
    <property type="entry name" value="Tscrpt_reg_HTH_GntR"/>
</dbReference>
<name>A0AAE9MUG4_9SPIR</name>
<dbReference type="PANTHER" id="PTHR38445">
    <property type="entry name" value="HTH-TYPE TRANSCRIPTIONAL REPRESSOR YTRA"/>
    <property type="match status" value="1"/>
</dbReference>
<organism evidence="5 6">
    <name type="scientific">Treponema putidum</name>
    <dbReference type="NCBI Taxonomy" id="221027"/>
    <lineage>
        <taxon>Bacteria</taxon>
        <taxon>Pseudomonadati</taxon>
        <taxon>Spirochaetota</taxon>
        <taxon>Spirochaetia</taxon>
        <taxon>Spirochaetales</taxon>
        <taxon>Treponemataceae</taxon>
        <taxon>Treponema</taxon>
    </lineage>
</organism>
<dbReference type="Proteomes" id="UP001058682">
    <property type="component" value="Chromosome"/>
</dbReference>
<evidence type="ECO:0000259" key="4">
    <source>
        <dbReference type="PROSITE" id="PS50949"/>
    </source>
</evidence>
<evidence type="ECO:0000256" key="2">
    <source>
        <dbReference type="ARBA" id="ARBA00023125"/>
    </source>
</evidence>
<dbReference type="InterPro" id="IPR036388">
    <property type="entry name" value="WH-like_DNA-bd_sf"/>
</dbReference>
<dbReference type="SMART" id="SM00345">
    <property type="entry name" value="HTH_GNTR"/>
    <property type="match status" value="1"/>
</dbReference>
<reference evidence="5" key="1">
    <citation type="submission" date="2019-04" db="EMBL/GenBank/DDBJ databases">
        <title>Whole genome sequencing of oral phylogroup 2 treponemes.</title>
        <authorList>
            <person name="Chan Y."/>
            <person name="Zeng H.H."/>
            <person name="Yu X.L."/>
            <person name="Leung W.K."/>
            <person name="Watt R.M."/>
        </authorList>
    </citation>
    <scope>NUCLEOTIDE SEQUENCE</scope>
    <source>
        <strain evidence="5">OMZ 835</strain>
    </source>
</reference>
<feature type="domain" description="HTH gntR-type" evidence="4">
    <location>
        <begin position="1"/>
        <end position="67"/>
    </location>
</feature>
<proteinExistence type="predicted"/>
<gene>
    <name evidence="5" type="ORF">E4N74_05155</name>
</gene>
<keyword evidence="3" id="KW-0804">Transcription</keyword>
<dbReference type="CDD" id="cd07377">
    <property type="entry name" value="WHTH_GntR"/>
    <property type="match status" value="1"/>
</dbReference>
<dbReference type="PROSITE" id="PS50949">
    <property type="entry name" value="HTH_GNTR"/>
    <property type="match status" value="1"/>
</dbReference>
<evidence type="ECO:0000313" key="6">
    <source>
        <dbReference type="Proteomes" id="UP001058682"/>
    </source>
</evidence>
<sequence>MYEQVYSAIKKAILNGEIEEGAPLPSIRTLAKDLQISVITTKRAYDELERDGFIDSVQGKGSFVAYQNPERLKEAGICIIEEKITEAIDEAKRLKITQKEFLEIIKLLFDEE</sequence>
<evidence type="ECO:0000256" key="1">
    <source>
        <dbReference type="ARBA" id="ARBA00023015"/>
    </source>
</evidence>
<dbReference type="GO" id="GO:0003677">
    <property type="term" value="F:DNA binding"/>
    <property type="evidence" value="ECO:0007669"/>
    <property type="project" value="UniProtKB-KW"/>
</dbReference>
<dbReference type="InterPro" id="IPR036390">
    <property type="entry name" value="WH_DNA-bd_sf"/>
</dbReference>
<keyword evidence="1" id="KW-0805">Transcription regulation</keyword>
<dbReference type="Pfam" id="PF00392">
    <property type="entry name" value="GntR"/>
    <property type="match status" value="1"/>
</dbReference>
<dbReference type="SUPFAM" id="SSF46785">
    <property type="entry name" value="Winged helix' DNA-binding domain"/>
    <property type="match status" value="1"/>
</dbReference>
<accession>A0AAE9MUG4</accession>
<dbReference type="GO" id="GO:0003700">
    <property type="term" value="F:DNA-binding transcription factor activity"/>
    <property type="evidence" value="ECO:0007669"/>
    <property type="project" value="InterPro"/>
</dbReference>
<evidence type="ECO:0000256" key="3">
    <source>
        <dbReference type="ARBA" id="ARBA00023163"/>
    </source>
</evidence>
<dbReference type="EMBL" id="CP038804">
    <property type="protein sequence ID" value="UTY34889.1"/>
    <property type="molecule type" value="Genomic_DNA"/>
</dbReference>